<keyword evidence="4" id="KW-0058">Aromatic hydrocarbons catabolism</keyword>
<dbReference type="Pfam" id="PF00848">
    <property type="entry name" value="Ring_hydroxyl_A"/>
    <property type="match status" value="1"/>
</dbReference>
<keyword evidence="7" id="KW-0408">Iron</keyword>
<dbReference type="PANTHER" id="PTHR43756:SF1">
    <property type="entry name" value="3-PHENYLPROPIONATE_CINNAMIC ACID DIOXYGENASE SUBUNIT ALPHA"/>
    <property type="match status" value="1"/>
</dbReference>
<feature type="domain" description="Rieske" evidence="10">
    <location>
        <begin position="59"/>
        <end position="168"/>
    </location>
</feature>
<evidence type="ECO:0000256" key="2">
    <source>
        <dbReference type="ARBA" id="ARBA00022714"/>
    </source>
</evidence>
<keyword evidence="6 11" id="KW-0560">Oxidoreductase</keyword>
<evidence type="ECO:0000256" key="8">
    <source>
        <dbReference type="ARBA" id="ARBA00023014"/>
    </source>
</evidence>
<keyword evidence="12" id="KW-1185">Reference proteome</keyword>
<proteinExistence type="inferred from homology"/>
<protein>
    <submittedName>
        <fullName evidence="11">Biphenyl 2,3-dioxygenase alpha subunit</fullName>
        <ecNumber evidence="11">1.14.12.3</ecNumber>
    </submittedName>
</protein>
<dbReference type="CDD" id="cd08881">
    <property type="entry name" value="RHO_alpha_C_NDO-like"/>
    <property type="match status" value="1"/>
</dbReference>
<comment type="caution">
    <text evidence="11">The sequence shown here is derived from an EMBL/GenBank/DDBJ whole genome shotgun (WGS) entry which is preliminary data.</text>
</comment>
<dbReference type="EMBL" id="MIPT01000003">
    <property type="protein sequence ID" value="OHT17792.1"/>
    <property type="molecule type" value="Genomic_DNA"/>
</dbReference>
<dbReference type="Pfam" id="PF00355">
    <property type="entry name" value="Rieske"/>
    <property type="match status" value="1"/>
</dbReference>
<dbReference type="InterPro" id="IPR036922">
    <property type="entry name" value="Rieske_2Fe-2S_sf"/>
</dbReference>
<gene>
    <name evidence="11" type="primary">bphA1</name>
    <name evidence="11" type="ORF">BHE75_04590</name>
</gene>
<dbReference type="PANTHER" id="PTHR43756">
    <property type="entry name" value="CHOLINE MONOOXYGENASE, CHLOROPLASTIC"/>
    <property type="match status" value="1"/>
</dbReference>
<keyword evidence="3" id="KW-0479">Metal-binding</keyword>
<evidence type="ECO:0000256" key="5">
    <source>
        <dbReference type="ARBA" id="ARBA00022964"/>
    </source>
</evidence>
<dbReference type="SUPFAM" id="SSF50022">
    <property type="entry name" value="ISP domain"/>
    <property type="match status" value="1"/>
</dbReference>
<dbReference type="InterPro" id="IPR015881">
    <property type="entry name" value="ARHD_Rieske_2Fe_2S"/>
</dbReference>
<evidence type="ECO:0000256" key="9">
    <source>
        <dbReference type="ARBA" id="ARBA00023027"/>
    </source>
</evidence>
<dbReference type="PRINTS" id="PR00090">
    <property type="entry name" value="RNGDIOXGNASE"/>
</dbReference>
<dbReference type="GO" id="GO:0051537">
    <property type="term" value="F:2 iron, 2 sulfur cluster binding"/>
    <property type="evidence" value="ECO:0007669"/>
    <property type="project" value="UniProtKB-KW"/>
</dbReference>
<dbReference type="Gene3D" id="3.90.380.10">
    <property type="entry name" value="Naphthalene 1,2-dioxygenase Alpha Subunit, Chain A, domain 1"/>
    <property type="match status" value="1"/>
</dbReference>
<dbReference type="InterPro" id="IPR001663">
    <property type="entry name" value="Rng_hydr_dOase-A"/>
</dbReference>
<dbReference type="Proteomes" id="UP000179467">
    <property type="component" value="Unassembled WGS sequence"/>
</dbReference>
<evidence type="ECO:0000256" key="7">
    <source>
        <dbReference type="ARBA" id="ARBA00023004"/>
    </source>
</evidence>
<accession>A0A1S1H7L5</accession>
<dbReference type="PROSITE" id="PS00570">
    <property type="entry name" value="RING_HYDROXYL_ALPHA"/>
    <property type="match status" value="1"/>
</dbReference>
<evidence type="ECO:0000259" key="10">
    <source>
        <dbReference type="PROSITE" id="PS51296"/>
    </source>
</evidence>
<dbReference type="OrthoDB" id="7456916at2"/>
<evidence type="ECO:0000256" key="1">
    <source>
        <dbReference type="ARBA" id="ARBA00008751"/>
    </source>
</evidence>
<organism evidence="11 12">
    <name type="scientific">Edaphosphingomonas haloaromaticamans</name>
    <dbReference type="NCBI Taxonomy" id="653954"/>
    <lineage>
        <taxon>Bacteria</taxon>
        <taxon>Pseudomonadati</taxon>
        <taxon>Pseudomonadota</taxon>
        <taxon>Alphaproteobacteria</taxon>
        <taxon>Sphingomonadales</taxon>
        <taxon>Rhizorhabdaceae</taxon>
        <taxon>Edaphosphingomonas</taxon>
    </lineage>
</organism>
<keyword evidence="2" id="KW-0001">2Fe-2S</keyword>
<keyword evidence="8" id="KW-0411">Iron-sulfur</keyword>
<evidence type="ECO:0000256" key="6">
    <source>
        <dbReference type="ARBA" id="ARBA00023002"/>
    </source>
</evidence>
<sequence length="459" mass="51228">MFRQKTEAVEDAALKPKSWHEADIRALIDEGDGTVDSRIYTDQELYDLEMERVFGRSWLFLAHESQLKKAGDYFTTYMGEDPVIVARQRDGSVKAFLNQCRHRGMRICRTDGGNARSFTCSYHGWAYDIAGKLVNVPLEQEAYGTIDKCKWSPAAVPRVESYKGLIFGNWDADAPSLTDCLGEATFYMDTMLDRTEGGTEMIGGVHKWVIPCNWKFAAEQFCSDMYHVPVSHLSGMLAMTPEDVPPSEVKVGLEGVQFRAEWGGHGAGFFLGPGGPKIMASTVGPEAAHYWCVDSAPDAERRLGPLRAREMSGSHMTVFPTLSFLPGVNTVRVWHPRGPNEIEVWAFTIVDAAAPEDVKEKIRVGCLRAFSAAGIFEQDDGENWIEIQRVLRGHQARKTRFNVQMGLGQSLAGDPRFPGRVGYVFSENAARGFYAHWLRMMTEPTWSTLSPKQVAHAAE</sequence>
<evidence type="ECO:0000256" key="4">
    <source>
        <dbReference type="ARBA" id="ARBA00022797"/>
    </source>
</evidence>
<reference evidence="11 12" key="1">
    <citation type="submission" date="2016-09" db="EMBL/GenBank/DDBJ databases">
        <title>Metabolic pathway, cell adaptation mechanisms and a novel monoxygenase revealed through proteogenomic-transcription analysis of a Sphingomonas haloaromaticamans strain degrading the fungicide ortho-phenylphenol.</title>
        <authorList>
            <person name="Perruchon C."/>
            <person name="Papadopoulou E.S."/>
            <person name="Rousidou C."/>
            <person name="Vasileiadis S."/>
            <person name="Tanou G."/>
            <person name="Amoutzias G."/>
            <person name="Molassiotis A."/>
            <person name="Karpouzas D.G."/>
        </authorList>
    </citation>
    <scope>NUCLEOTIDE SEQUENCE [LARGE SCALE GENOMIC DNA]</scope>
    <source>
        <strain evidence="11 12">P3</strain>
    </source>
</reference>
<keyword evidence="9" id="KW-0520">NAD</keyword>
<evidence type="ECO:0000256" key="3">
    <source>
        <dbReference type="ARBA" id="ARBA00022723"/>
    </source>
</evidence>
<dbReference type="PROSITE" id="PS51296">
    <property type="entry name" value="RIESKE"/>
    <property type="match status" value="1"/>
</dbReference>
<dbReference type="GO" id="GO:0005506">
    <property type="term" value="F:iron ion binding"/>
    <property type="evidence" value="ECO:0007669"/>
    <property type="project" value="InterPro"/>
</dbReference>
<evidence type="ECO:0000313" key="12">
    <source>
        <dbReference type="Proteomes" id="UP000179467"/>
    </source>
</evidence>
<name>A0A1S1H7L5_9SPHN</name>
<dbReference type="Gene3D" id="2.102.10.10">
    <property type="entry name" value="Rieske [2Fe-2S] iron-sulphur domain"/>
    <property type="match status" value="1"/>
</dbReference>
<keyword evidence="5 11" id="KW-0223">Dioxygenase</keyword>
<dbReference type="SUPFAM" id="SSF55961">
    <property type="entry name" value="Bet v1-like"/>
    <property type="match status" value="1"/>
</dbReference>
<evidence type="ECO:0000313" key="11">
    <source>
        <dbReference type="EMBL" id="OHT17792.1"/>
    </source>
</evidence>
<dbReference type="InterPro" id="IPR015879">
    <property type="entry name" value="Ring_hydroxy_dOase_asu_C_dom"/>
</dbReference>
<dbReference type="InterPro" id="IPR043266">
    <property type="entry name" value="RHO_NdoB-like_C"/>
</dbReference>
<dbReference type="GO" id="GO:0018619">
    <property type="term" value="F:benzene 1,2-dioxygenase activity"/>
    <property type="evidence" value="ECO:0007669"/>
    <property type="project" value="UniProtKB-EC"/>
</dbReference>
<comment type="similarity">
    <text evidence="1">Belongs to the bacterial ring-hydroxylating dioxygenase alpha subunit family.</text>
</comment>
<dbReference type="EC" id="1.14.12.3" evidence="11"/>
<dbReference type="InterPro" id="IPR017941">
    <property type="entry name" value="Rieske_2Fe-2S"/>
</dbReference>
<dbReference type="AlphaFoldDB" id="A0A1S1H7L5"/>